<dbReference type="SUPFAM" id="SSF117782">
    <property type="entry name" value="YbjQ-like"/>
    <property type="match status" value="1"/>
</dbReference>
<evidence type="ECO:0000313" key="2">
    <source>
        <dbReference type="EMBL" id="NER30330.1"/>
    </source>
</evidence>
<comment type="caution">
    <text evidence="2">The sequence shown here is derived from an EMBL/GenBank/DDBJ whole genome shotgun (WGS) entry which is preliminary data.</text>
</comment>
<gene>
    <name evidence="2" type="ORF">F6J89_22565</name>
</gene>
<feature type="non-terminal residue" evidence="2">
    <location>
        <position position="134"/>
    </location>
</feature>
<dbReference type="InterPro" id="IPR002765">
    <property type="entry name" value="UPF0145_YbjQ-like"/>
</dbReference>
<proteinExistence type="inferred from homology"/>
<comment type="similarity">
    <text evidence="1">Belongs to the UPF0145 family.</text>
</comment>
<accession>A0A6B3NFC8</accession>
<dbReference type="AlphaFoldDB" id="A0A6B3NFC8"/>
<dbReference type="EMBL" id="JAAHFQ010000532">
    <property type="protein sequence ID" value="NER30330.1"/>
    <property type="molecule type" value="Genomic_DNA"/>
</dbReference>
<dbReference type="PANTHER" id="PTHR34068">
    <property type="entry name" value="UPF0145 PROTEIN YBJQ"/>
    <property type="match status" value="1"/>
</dbReference>
<sequence>MDNVLIFLSLLALGYFCGLYFEKKHYQSLTERERQTSHLSMVTFKAKQTIPEAEEAALFIGSVVIAADYFKTFVSSLRNLFGGRMVLYEGLLERGRREAMLRMKEQAMAWGATQVVNVRMETTNIGTNSNGIEV</sequence>
<organism evidence="2">
    <name type="scientific">Symploca sp. SIO1C4</name>
    <dbReference type="NCBI Taxonomy" id="2607765"/>
    <lineage>
        <taxon>Bacteria</taxon>
        <taxon>Bacillati</taxon>
        <taxon>Cyanobacteriota</taxon>
        <taxon>Cyanophyceae</taxon>
        <taxon>Coleofasciculales</taxon>
        <taxon>Coleofasciculaceae</taxon>
        <taxon>Symploca</taxon>
    </lineage>
</organism>
<protein>
    <submittedName>
        <fullName evidence="2">YbjQ family protein</fullName>
    </submittedName>
</protein>
<dbReference type="Gene3D" id="3.30.110.70">
    <property type="entry name" value="Hypothetical protein apc22750. Chain B"/>
    <property type="match status" value="1"/>
</dbReference>
<dbReference type="Pfam" id="PF01906">
    <property type="entry name" value="YbjQ_1"/>
    <property type="match status" value="1"/>
</dbReference>
<evidence type="ECO:0000256" key="1">
    <source>
        <dbReference type="ARBA" id="ARBA00010751"/>
    </source>
</evidence>
<dbReference type="InterPro" id="IPR035439">
    <property type="entry name" value="UPF0145_dom_sf"/>
</dbReference>
<name>A0A6B3NFC8_9CYAN</name>
<reference evidence="2" key="1">
    <citation type="submission" date="2019-11" db="EMBL/GenBank/DDBJ databases">
        <title>Genomic insights into an expanded diversity of filamentous marine cyanobacteria reveals the extraordinary biosynthetic potential of Moorea and Okeania.</title>
        <authorList>
            <person name="Ferreira Leao T."/>
            <person name="Wang M."/>
            <person name="Moss N."/>
            <person name="Da Silva R."/>
            <person name="Sanders J."/>
            <person name="Nurk S."/>
            <person name="Gurevich A."/>
            <person name="Humphrey G."/>
            <person name="Reher R."/>
            <person name="Zhu Q."/>
            <person name="Belda-Ferre P."/>
            <person name="Glukhov E."/>
            <person name="Rex R."/>
            <person name="Dorrestein P.C."/>
            <person name="Knight R."/>
            <person name="Pevzner P."/>
            <person name="Gerwick W.H."/>
            <person name="Gerwick L."/>
        </authorList>
    </citation>
    <scope>NUCLEOTIDE SEQUENCE</scope>
    <source>
        <strain evidence="2">SIO1C4</strain>
    </source>
</reference>